<evidence type="ECO:0000256" key="4">
    <source>
        <dbReference type="ARBA" id="ARBA00023163"/>
    </source>
</evidence>
<keyword evidence="3" id="KW-0010">Activator</keyword>
<dbReference type="Proteomes" id="UP000184089">
    <property type="component" value="Unassembled WGS sequence"/>
</dbReference>
<evidence type="ECO:0000313" key="8">
    <source>
        <dbReference type="Proteomes" id="UP000184089"/>
    </source>
</evidence>
<dbReference type="RefSeq" id="WP_021661180.1">
    <property type="nucleotide sequence ID" value="NZ_FQVY01000004.1"/>
</dbReference>
<feature type="domain" description="HTH araC/xylS-type" evidence="5">
    <location>
        <begin position="175"/>
        <end position="273"/>
    </location>
</feature>
<dbReference type="GO" id="GO:0003700">
    <property type="term" value="F:DNA-binding transcription factor activity"/>
    <property type="evidence" value="ECO:0007669"/>
    <property type="project" value="InterPro"/>
</dbReference>
<name>A0AAQ1RX04_9FIRM</name>
<dbReference type="InterPro" id="IPR014710">
    <property type="entry name" value="RmlC-like_jellyroll"/>
</dbReference>
<keyword evidence="4" id="KW-0804">Transcription</keyword>
<dbReference type="EMBL" id="WWVX01000003">
    <property type="protein sequence ID" value="MZL69396.1"/>
    <property type="molecule type" value="Genomic_DNA"/>
</dbReference>
<evidence type="ECO:0000256" key="1">
    <source>
        <dbReference type="ARBA" id="ARBA00023015"/>
    </source>
</evidence>
<evidence type="ECO:0000259" key="5">
    <source>
        <dbReference type="PROSITE" id="PS01124"/>
    </source>
</evidence>
<protein>
    <submittedName>
        <fullName evidence="7">AraC-type DNA-binding protein</fullName>
    </submittedName>
    <submittedName>
        <fullName evidence="6">Helix-turn-helix domain-containing protein</fullName>
    </submittedName>
</protein>
<evidence type="ECO:0000313" key="7">
    <source>
        <dbReference type="EMBL" id="SHG46095.1"/>
    </source>
</evidence>
<dbReference type="InterPro" id="IPR009057">
    <property type="entry name" value="Homeodomain-like_sf"/>
</dbReference>
<dbReference type="InterPro" id="IPR018062">
    <property type="entry name" value="HTH_AraC-typ_CS"/>
</dbReference>
<proteinExistence type="predicted"/>
<dbReference type="InterPro" id="IPR018060">
    <property type="entry name" value="HTH_AraC"/>
</dbReference>
<evidence type="ECO:0000313" key="9">
    <source>
        <dbReference type="Proteomes" id="UP000474718"/>
    </source>
</evidence>
<dbReference type="PANTHER" id="PTHR46796">
    <property type="entry name" value="HTH-TYPE TRANSCRIPTIONAL ACTIVATOR RHAS-RELATED"/>
    <property type="match status" value="1"/>
</dbReference>
<reference evidence="7" key="1">
    <citation type="submission" date="2016-11" db="EMBL/GenBank/DDBJ databases">
        <authorList>
            <person name="Varghese N."/>
            <person name="Submissions S."/>
        </authorList>
    </citation>
    <scope>NUCLEOTIDE SEQUENCE</scope>
    <source>
        <strain evidence="7">DSM 4029</strain>
    </source>
</reference>
<organism evidence="7 8">
    <name type="scientific">Bittarella massiliensis</name>
    <name type="common">ex Durand et al. 2017</name>
    <dbReference type="NCBI Taxonomy" id="1720313"/>
    <lineage>
        <taxon>Bacteria</taxon>
        <taxon>Bacillati</taxon>
        <taxon>Bacillota</taxon>
        <taxon>Clostridia</taxon>
        <taxon>Eubacteriales</taxon>
        <taxon>Oscillospiraceae</taxon>
        <taxon>Bittarella (ex Durand et al. 2017)</taxon>
    </lineage>
</organism>
<evidence type="ECO:0000313" key="6">
    <source>
        <dbReference type="EMBL" id="MZL69396.1"/>
    </source>
</evidence>
<dbReference type="PROSITE" id="PS00041">
    <property type="entry name" value="HTH_ARAC_FAMILY_1"/>
    <property type="match status" value="1"/>
</dbReference>
<keyword evidence="9" id="KW-1185">Reference proteome</keyword>
<keyword evidence="2 7" id="KW-0238">DNA-binding</keyword>
<reference evidence="6 9" key="3">
    <citation type="journal article" date="2019" name="Nat. Med.">
        <title>A library of human gut bacterial isolates paired with longitudinal multiomics data enables mechanistic microbiome research.</title>
        <authorList>
            <person name="Poyet M."/>
            <person name="Groussin M."/>
            <person name="Gibbons S.M."/>
            <person name="Avila-Pacheco J."/>
            <person name="Jiang X."/>
            <person name="Kearney S.M."/>
            <person name="Perrotta A.R."/>
            <person name="Berdy B."/>
            <person name="Zhao S."/>
            <person name="Lieberman T.D."/>
            <person name="Swanson P.K."/>
            <person name="Smith M."/>
            <person name="Roesemann S."/>
            <person name="Alexander J.E."/>
            <person name="Rich S.A."/>
            <person name="Livny J."/>
            <person name="Vlamakis H."/>
            <person name="Clish C."/>
            <person name="Bullock K."/>
            <person name="Deik A."/>
            <person name="Scott J."/>
            <person name="Pierce K.A."/>
            <person name="Xavier R.J."/>
            <person name="Alm E.J."/>
        </authorList>
    </citation>
    <scope>NUCLEOTIDE SEQUENCE [LARGE SCALE GENOMIC DNA]</scope>
    <source>
        <strain evidence="6 9">BIOML-A2</strain>
    </source>
</reference>
<dbReference type="SUPFAM" id="SSF51215">
    <property type="entry name" value="Regulatory protein AraC"/>
    <property type="match status" value="1"/>
</dbReference>
<dbReference type="GO" id="GO:0043565">
    <property type="term" value="F:sequence-specific DNA binding"/>
    <property type="evidence" value="ECO:0007669"/>
    <property type="project" value="InterPro"/>
</dbReference>
<dbReference type="AlphaFoldDB" id="A0AAQ1RX04"/>
<reference evidence="8" key="2">
    <citation type="submission" date="2016-11" db="EMBL/GenBank/DDBJ databases">
        <authorList>
            <person name="Jaros S."/>
            <person name="Januszkiewicz K."/>
            <person name="Wedrychowicz H."/>
        </authorList>
    </citation>
    <scope>NUCLEOTIDE SEQUENCE [LARGE SCALE GENOMIC DNA]</scope>
    <source>
        <strain evidence="8">DSM 4029</strain>
    </source>
</reference>
<dbReference type="Gene3D" id="2.60.120.10">
    <property type="entry name" value="Jelly Rolls"/>
    <property type="match status" value="1"/>
</dbReference>
<comment type="caution">
    <text evidence="7">The sequence shown here is derived from an EMBL/GenBank/DDBJ whole genome shotgun (WGS) entry which is preliminary data.</text>
</comment>
<dbReference type="PROSITE" id="PS01124">
    <property type="entry name" value="HTH_ARAC_FAMILY_2"/>
    <property type="match status" value="1"/>
</dbReference>
<accession>A0AAQ1RX04</accession>
<dbReference type="Pfam" id="PF12833">
    <property type="entry name" value="HTH_18"/>
    <property type="match status" value="1"/>
</dbReference>
<dbReference type="Gene3D" id="1.10.10.60">
    <property type="entry name" value="Homeodomain-like"/>
    <property type="match status" value="1"/>
</dbReference>
<dbReference type="SMART" id="SM00342">
    <property type="entry name" value="HTH_ARAC"/>
    <property type="match status" value="1"/>
</dbReference>
<sequence length="298" mass="32454">MTEAIWEQMRPTGRLLGNLYIHGETGIHPVPAHWHPELEVNCYLSTPVELVLKGESFSLPAGAVALVPGGEVHSLTPHKTDAPEGISVFFTPALLRQNDAGFDRTGFLRGPVENPALAGAMAALLAQWKAAAGDPLGHLLLNARFCELLHCLLRDCRTADAPPGEGSVRQWERCRQALDFLAGHFREPVSLEGTAAALGLSATHLSRLFRRCLGTGFKAHLQSLRLDWALGQLDGWEGGLLDLALAAGFADYRAFCAAFRRRFGVTPLQYQKGRQMGEEPFSRAPWIGWERGEGTTAG</sequence>
<gene>
    <name evidence="6" type="ORF">GT747_06385</name>
    <name evidence="7" type="ORF">SAMN05444424_2459</name>
</gene>
<dbReference type="SUPFAM" id="SSF46689">
    <property type="entry name" value="Homeodomain-like"/>
    <property type="match status" value="2"/>
</dbReference>
<dbReference type="Pfam" id="PF02311">
    <property type="entry name" value="AraC_binding"/>
    <property type="match status" value="1"/>
</dbReference>
<evidence type="ECO:0000256" key="3">
    <source>
        <dbReference type="ARBA" id="ARBA00023159"/>
    </source>
</evidence>
<dbReference type="EMBL" id="FQVY01000004">
    <property type="protein sequence ID" value="SHG46095.1"/>
    <property type="molecule type" value="Genomic_DNA"/>
</dbReference>
<dbReference type="Proteomes" id="UP000474718">
    <property type="component" value="Unassembled WGS sequence"/>
</dbReference>
<dbReference type="InterPro" id="IPR050204">
    <property type="entry name" value="AraC_XylS_family_regulators"/>
</dbReference>
<dbReference type="InterPro" id="IPR037923">
    <property type="entry name" value="HTH-like"/>
</dbReference>
<keyword evidence="1" id="KW-0805">Transcription regulation</keyword>
<evidence type="ECO:0000256" key="2">
    <source>
        <dbReference type="ARBA" id="ARBA00023125"/>
    </source>
</evidence>
<dbReference type="InterPro" id="IPR003313">
    <property type="entry name" value="AraC-bd"/>
</dbReference>